<evidence type="ECO:0000256" key="2">
    <source>
        <dbReference type="ARBA" id="ARBA00023315"/>
    </source>
</evidence>
<dbReference type="InterPro" id="IPR000182">
    <property type="entry name" value="GNAT_dom"/>
</dbReference>
<dbReference type="PANTHER" id="PTHR43877">
    <property type="entry name" value="AMINOALKYLPHOSPHONATE N-ACETYLTRANSFERASE-RELATED-RELATED"/>
    <property type="match status" value="1"/>
</dbReference>
<dbReference type="InterPro" id="IPR050832">
    <property type="entry name" value="Bact_Acetyltransf"/>
</dbReference>
<keyword evidence="5" id="KW-1185">Reference proteome</keyword>
<dbReference type="Proteomes" id="UP000199207">
    <property type="component" value="Unassembled WGS sequence"/>
</dbReference>
<dbReference type="AlphaFoldDB" id="A0A1I1J299"/>
<evidence type="ECO:0000313" key="5">
    <source>
        <dbReference type="Proteomes" id="UP000199207"/>
    </source>
</evidence>
<dbReference type="STRING" id="910347.SAMN05421773_103181"/>
<dbReference type="GO" id="GO:0016747">
    <property type="term" value="F:acyltransferase activity, transferring groups other than amino-acyl groups"/>
    <property type="evidence" value="ECO:0007669"/>
    <property type="project" value="InterPro"/>
</dbReference>
<reference evidence="4 5" key="1">
    <citation type="submission" date="2016-10" db="EMBL/GenBank/DDBJ databases">
        <authorList>
            <person name="de Groot N.N."/>
        </authorList>
    </citation>
    <scope>NUCLEOTIDE SEQUENCE [LARGE SCALE GENOMIC DNA]</scope>
    <source>
        <strain evidence="4 5">CGMCC 4.5739</strain>
    </source>
</reference>
<evidence type="ECO:0000313" key="4">
    <source>
        <dbReference type="EMBL" id="SFC39590.1"/>
    </source>
</evidence>
<accession>A0A1I1J299</accession>
<keyword evidence="1 4" id="KW-0808">Transferase</keyword>
<dbReference type="PANTHER" id="PTHR43877:SF2">
    <property type="entry name" value="AMINOALKYLPHOSPHONATE N-ACETYLTRANSFERASE-RELATED"/>
    <property type="match status" value="1"/>
</dbReference>
<dbReference type="EMBL" id="FOLM01000003">
    <property type="protein sequence ID" value="SFC39590.1"/>
    <property type="molecule type" value="Genomic_DNA"/>
</dbReference>
<feature type="domain" description="N-acetyltransferase" evidence="3">
    <location>
        <begin position="38"/>
        <end position="189"/>
    </location>
</feature>
<sequence length="189" mass="19691">MGAVPVSGHEAGVSGVLRVVRVESADGVRGCAKELAEVLVESVADGASVGFLEGLDVDTAARWWESLAPAVAEGRILLWVARDAGERLLGTVQLHPAPMPNGRHRADLAKMLVRPGARRRGVARGLLAAAEGAALAAGRTLLVLDTETGSDAEHLYRSAGWTAAGSVPGYATDPRGVPRATTYYYKNLG</sequence>
<dbReference type="PROSITE" id="PS51186">
    <property type="entry name" value="GNAT"/>
    <property type="match status" value="1"/>
</dbReference>
<proteinExistence type="predicted"/>
<dbReference type="OrthoDB" id="3389160at2"/>
<dbReference type="InterPro" id="IPR016181">
    <property type="entry name" value="Acyl_CoA_acyltransferase"/>
</dbReference>
<protein>
    <submittedName>
        <fullName evidence="4">Acetyltransferase (GNAT) family protein</fullName>
    </submittedName>
</protein>
<organism evidence="4 5">
    <name type="scientific">Streptomyces aidingensis</name>
    <dbReference type="NCBI Taxonomy" id="910347"/>
    <lineage>
        <taxon>Bacteria</taxon>
        <taxon>Bacillati</taxon>
        <taxon>Actinomycetota</taxon>
        <taxon>Actinomycetes</taxon>
        <taxon>Kitasatosporales</taxon>
        <taxon>Streptomycetaceae</taxon>
        <taxon>Streptomyces</taxon>
    </lineage>
</organism>
<name>A0A1I1J299_9ACTN</name>
<gene>
    <name evidence="4" type="ORF">SAMN05421773_103181</name>
</gene>
<evidence type="ECO:0000256" key="1">
    <source>
        <dbReference type="ARBA" id="ARBA00022679"/>
    </source>
</evidence>
<dbReference type="SUPFAM" id="SSF55729">
    <property type="entry name" value="Acyl-CoA N-acyltransferases (Nat)"/>
    <property type="match status" value="1"/>
</dbReference>
<evidence type="ECO:0000259" key="3">
    <source>
        <dbReference type="PROSITE" id="PS51186"/>
    </source>
</evidence>
<keyword evidence="2" id="KW-0012">Acyltransferase</keyword>
<dbReference type="Gene3D" id="3.40.630.30">
    <property type="match status" value="1"/>
</dbReference>
<dbReference type="Pfam" id="PF00583">
    <property type="entry name" value="Acetyltransf_1"/>
    <property type="match status" value="1"/>
</dbReference>